<reference evidence="2 3" key="1">
    <citation type="journal article" date="2019" name="Commun. Biol.">
        <title>The bagworm genome reveals a unique fibroin gene that provides high tensile strength.</title>
        <authorList>
            <person name="Kono N."/>
            <person name="Nakamura H."/>
            <person name="Ohtoshi R."/>
            <person name="Tomita M."/>
            <person name="Numata K."/>
            <person name="Arakawa K."/>
        </authorList>
    </citation>
    <scope>NUCLEOTIDE SEQUENCE [LARGE SCALE GENOMIC DNA]</scope>
</reference>
<keyword evidence="3" id="KW-1185">Reference proteome</keyword>
<proteinExistence type="predicted"/>
<gene>
    <name evidence="2" type="ORF">EVAR_29168_1</name>
</gene>
<dbReference type="AlphaFoldDB" id="A0A4C1VAB9"/>
<dbReference type="InterPro" id="IPR052709">
    <property type="entry name" value="Transposase-MT_Hybrid"/>
</dbReference>
<evidence type="ECO:0000313" key="3">
    <source>
        <dbReference type="Proteomes" id="UP000299102"/>
    </source>
</evidence>
<evidence type="ECO:0000256" key="1">
    <source>
        <dbReference type="SAM" id="MobiDB-lite"/>
    </source>
</evidence>
<feature type="compositionally biased region" description="Basic and acidic residues" evidence="1">
    <location>
        <begin position="11"/>
        <end position="22"/>
    </location>
</feature>
<feature type="region of interest" description="Disordered" evidence="1">
    <location>
        <begin position="1"/>
        <end position="22"/>
    </location>
</feature>
<dbReference type="PANTHER" id="PTHR46060">
    <property type="entry name" value="MARINER MOS1 TRANSPOSASE-LIKE PROTEIN"/>
    <property type="match status" value="1"/>
</dbReference>
<evidence type="ECO:0008006" key="4">
    <source>
        <dbReference type="Google" id="ProtNLM"/>
    </source>
</evidence>
<dbReference type="OrthoDB" id="10017160at2759"/>
<sequence>MRKGGSSSTCARDRNLEQDRNQDREQTITIEVAVSEKNRLERKLVIVRSTTLVLSNSRVRMPKPAHAEARSDNIAAALKLYSESYPDSQQPWFTEFKRSRVNLSDELYDGRPSTAVNNKNNDAVCRMMETDRHVTIHEIRSFLGISMSQIQSILHKHLGMKKLSTWWIPLNLNGAQKTDRVTWYNAMLTRFKDEASNLAWDKVTGYETWIYC</sequence>
<name>A0A4C1VAB9_EUMVA</name>
<evidence type="ECO:0000313" key="2">
    <source>
        <dbReference type="EMBL" id="GBP36038.1"/>
    </source>
</evidence>
<dbReference type="PANTHER" id="PTHR46060:SF1">
    <property type="entry name" value="MARINER MOS1 TRANSPOSASE-LIKE PROTEIN"/>
    <property type="match status" value="1"/>
</dbReference>
<comment type="caution">
    <text evidence="2">The sequence shown here is derived from an EMBL/GenBank/DDBJ whole genome shotgun (WGS) entry which is preliminary data.</text>
</comment>
<dbReference type="Proteomes" id="UP000299102">
    <property type="component" value="Unassembled WGS sequence"/>
</dbReference>
<accession>A0A4C1VAB9</accession>
<dbReference type="STRING" id="151549.A0A4C1VAB9"/>
<feature type="compositionally biased region" description="Polar residues" evidence="1">
    <location>
        <begin position="1"/>
        <end position="10"/>
    </location>
</feature>
<dbReference type="EMBL" id="BGZK01000313">
    <property type="protein sequence ID" value="GBP36038.1"/>
    <property type="molecule type" value="Genomic_DNA"/>
</dbReference>
<protein>
    <recommendedName>
        <fullName evidence="4">Histone-lysine N-methyltransferase SETMAR</fullName>
    </recommendedName>
</protein>
<organism evidence="2 3">
    <name type="scientific">Eumeta variegata</name>
    <name type="common">Bagworm moth</name>
    <name type="synonym">Eumeta japonica</name>
    <dbReference type="NCBI Taxonomy" id="151549"/>
    <lineage>
        <taxon>Eukaryota</taxon>
        <taxon>Metazoa</taxon>
        <taxon>Ecdysozoa</taxon>
        <taxon>Arthropoda</taxon>
        <taxon>Hexapoda</taxon>
        <taxon>Insecta</taxon>
        <taxon>Pterygota</taxon>
        <taxon>Neoptera</taxon>
        <taxon>Endopterygota</taxon>
        <taxon>Lepidoptera</taxon>
        <taxon>Glossata</taxon>
        <taxon>Ditrysia</taxon>
        <taxon>Tineoidea</taxon>
        <taxon>Psychidae</taxon>
        <taxon>Oiketicinae</taxon>
        <taxon>Eumeta</taxon>
    </lineage>
</organism>